<dbReference type="RefSeq" id="WP_086887238.1">
    <property type="nucleotide sequence ID" value="NZ_CP019893.1"/>
</dbReference>
<proteinExistence type="predicted"/>
<gene>
    <name evidence="2" type="ORF">B1756_03175</name>
</gene>
<organism evidence="2 3">
    <name type="scientific">Natrarchaeobaculum aegyptiacum</name>
    <dbReference type="NCBI Taxonomy" id="745377"/>
    <lineage>
        <taxon>Archaea</taxon>
        <taxon>Methanobacteriati</taxon>
        <taxon>Methanobacteriota</taxon>
        <taxon>Stenosarchaea group</taxon>
        <taxon>Halobacteria</taxon>
        <taxon>Halobacteriales</taxon>
        <taxon>Natrialbaceae</taxon>
        <taxon>Natrarchaeobaculum</taxon>
    </lineage>
</organism>
<sequence>MCGGEGSRLESRHEKPLHPIAGVPMVDRVREALASSRVETVYAAVSPNAPGTRAHLEQTAAGVPDAGRDTDPVTVIETPGEGYVADLLALLERPEIEPPVLSVAADLPLLEAPVIDRVLARQGADPASRTVCVPVALKRRLGVSVDATLESRDHLAPTGVNVVGTTDESMTAVSYDTRLAINVNRLTDAQLADEHLERGDRRCA</sequence>
<evidence type="ECO:0000259" key="1">
    <source>
        <dbReference type="Pfam" id="PF12804"/>
    </source>
</evidence>
<protein>
    <submittedName>
        <fullName evidence="2">Cobalamin biosynthesis protein CobY</fullName>
    </submittedName>
</protein>
<dbReference type="InterPro" id="IPR025877">
    <property type="entry name" value="MobA-like_NTP_Trfase"/>
</dbReference>
<dbReference type="GeneID" id="32893048"/>
<dbReference type="Gene3D" id="3.90.550.10">
    <property type="entry name" value="Spore Coat Polysaccharide Biosynthesis Protein SpsA, Chain A"/>
    <property type="match status" value="1"/>
</dbReference>
<keyword evidence="3" id="KW-1185">Reference proteome</keyword>
<reference evidence="3" key="1">
    <citation type="submission" date="2017-02" db="EMBL/GenBank/DDBJ databases">
        <title>Natronthermophilus aegyptiacus gen. nov.,sp. nov., an aerobic, extremely halophilic alkalithermophilic archaeon isolated from the athalassohaline Wadi An Natrun, Egypt.</title>
        <authorList>
            <person name="Zhao B."/>
        </authorList>
    </citation>
    <scope>NUCLEOTIDE SEQUENCE [LARGE SCALE GENOMIC DNA]</scope>
    <source>
        <strain evidence="3">JW/NM-HA 15</strain>
    </source>
</reference>
<evidence type="ECO:0000313" key="2">
    <source>
        <dbReference type="EMBL" id="ARS88852.1"/>
    </source>
</evidence>
<dbReference type="EMBL" id="CP019893">
    <property type="protein sequence ID" value="ARS88852.1"/>
    <property type="molecule type" value="Genomic_DNA"/>
</dbReference>
<dbReference type="InterPro" id="IPR029044">
    <property type="entry name" value="Nucleotide-diphossugar_trans"/>
</dbReference>
<dbReference type="KEGG" id="naj:B1756_03175"/>
<feature type="domain" description="MobA-like NTP transferase" evidence="1">
    <location>
        <begin position="2"/>
        <end position="140"/>
    </location>
</feature>
<dbReference type="Pfam" id="PF12804">
    <property type="entry name" value="NTP_transf_3"/>
    <property type="match status" value="1"/>
</dbReference>
<dbReference type="OrthoDB" id="9782at2157"/>
<dbReference type="SUPFAM" id="SSF53448">
    <property type="entry name" value="Nucleotide-diphospho-sugar transferases"/>
    <property type="match status" value="1"/>
</dbReference>
<dbReference type="AlphaFoldDB" id="A0A2Z2HPJ9"/>
<dbReference type="GO" id="GO:0016779">
    <property type="term" value="F:nucleotidyltransferase activity"/>
    <property type="evidence" value="ECO:0007669"/>
    <property type="project" value="UniProtKB-ARBA"/>
</dbReference>
<evidence type="ECO:0000313" key="3">
    <source>
        <dbReference type="Proteomes" id="UP000250088"/>
    </source>
</evidence>
<dbReference type="Proteomes" id="UP000250088">
    <property type="component" value="Chromosome"/>
</dbReference>
<name>A0A2Z2HPJ9_9EURY</name>
<accession>A0A2Z2HPJ9</accession>